<evidence type="ECO:0000256" key="4">
    <source>
        <dbReference type="ARBA" id="ARBA00022692"/>
    </source>
</evidence>
<feature type="transmembrane region" description="Helical" evidence="8">
    <location>
        <begin position="39"/>
        <end position="56"/>
    </location>
</feature>
<dbReference type="FunFam" id="1.20.1250.20:FF:000061">
    <property type="entry name" value="MFS sugar transporter"/>
    <property type="match status" value="1"/>
</dbReference>
<dbReference type="PROSITE" id="PS50850">
    <property type="entry name" value="MFS"/>
    <property type="match status" value="1"/>
</dbReference>
<sequence>MKLESDTYIEVAEPVSPPPEKGAVEGSKTTYLGFRGEKLHMMVAISAGISFMLFGYDQGVMSSLLTLPSFLDTFPEIDAVHDDSKSTLQGTVVAIYEIGCMAGALAAMFWGDKFGRRKMIWAGAFVMTVGAVLQCSAFSLAHLIVGRVVTGVGNGFQTASVPMWLSECAKPQRRGALNMISAALNILGVATSYWIDFGFYFVKNSASWRFPIAFQIIFALYMMSVIMFLPESPRWLVKNKRRDEAKRVFAVLDDTTETNPEIESKIREIEEVALMEDSGFSAKNLFSFGPNKHCHRAMLAAFGQVMQQIGGINLITYYAGTIYEDNLGMEPITARILAACNGTEYFLAACASYFVIERVGRRNLMLYCTVGQCVTMAILCGTAYRGQTHSGGAVAAAIFLFVFNSFFAIGWLGTAWLYPAEISPLEIRASVNGLSTACNWAFTFLIVMITPILFARIGVYTYALFCGINFIMIPAVYIFYPETAGRSLEEIDMIFEKSNPKTPWDVVKLSKNFQSHETI</sequence>
<feature type="transmembrane region" description="Helical" evidence="8">
    <location>
        <begin position="120"/>
        <end position="141"/>
    </location>
</feature>
<evidence type="ECO:0000256" key="5">
    <source>
        <dbReference type="ARBA" id="ARBA00022989"/>
    </source>
</evidence>
<feature type="domain" description="Major facilitator superfamily (MFS) profile" evidence="9">
    <location>
        <begin position="43"/>
        <end position="484"/>
    </location>
</feature>
<dbReference type="PhylomeDB" id="A0A060TJX5"/>
<keyword evidence="5 8" id="KW-1133">Transmembrane helix</keyword>
<dbReference type="AlphaFoldDB" id="A0A060TJX5"/>
<feature type="transmembrane region" description="Helical" evidence="8">
    <location>
        <begin position="364"/>
        <end position="384"/>
    </location>
</feature>
<feature type="transmembrane region" description="Helical" evidence="8">
    <location>
        <begin position="431"/>
        <end position="454"/>
    </location>
</feature>
<dbReference type="InterPro" id="IPR036259">
    <property type="entry name" value="MFS_trans_sf"/>
</dbReference>
<evidence type="ECO:0000313" key="10">
    <source>
        <dbReference type="EMBL" id="CDP39117.1"/>
    </source>
</evidence>
<accession>A0A060TJX5</accession>
<reference evidence="10" key="2">
    <citation type="submission" date="2014-06" db="EMBL/GenBank/DDBJ databases">
        <title>The complete genome of Blastobotrys (Arxula) adeninivorans LS3 - a yeast of biotechnological interest.</title>
        <authorList>
            <person name="Kunze G."/>
            <person name="Gaillardin C."/>
            <person name="Czernicka M."/>
            <person name="Durrens P."/>
            <person name="Martin T."/>
            <person name="Boer E."/>
            <person name="Gabaldon T."/>
            <person name="Cruz J."/>
            <person name="Talla E."/>
            <person name="Marck C."/>
            <person name="Goffeau A."/>
            <person name="Barbe V."/>
            <person name="Baret P."/>
            <person name="Baronian K."/>
            <person name="Beier S."/>
            <person name="Bleykasten C."/>
            <person name="Bode R."/>
            <person name="Casaregola S."/>
            <person name="Despons L."/>
            <person name="Fairhead C."/>
            <person name="Giersberg M."/>
            <person name="Gierski P."/>
            <person name="Hahnel U."/>
            <person name="Hartmann A."/>
            <person name="Jankowska D."/>
            <person name="Jubin C."/>
            <person name="Jung P."/>
            <person name="Lafontaine I."/>
            <person name="Leh-Louis V."/>
            <person name="Lemaire M."/>
            <person name="Marcet-Houben M."/>
            <person name="Mascher M."/>
            <person name="Morel G."/>
            <person name="Richard G.-F."/>
            <person name="Riechen J."/>
            <person name="Sacerdot C."/>
            <person name="Sarkar A."/>
            <person name="Savel G."/>
            <person name="Schacherer J."/>
            <person name="Sherman D."/>
            <person name="Straub M.-L."/>
            <person name="Stein N."/>
            <person name="Thierry A."/>
            <person name="Trautwein-Schult A."/>
            <person name="Westhof E."/>
            <person name="Worch S."/>
            <person name="Dujon B."/>
            <person name="Souciet J.-L."/>
            <person name="Wincker P."/>
            <person name="Scholz U."/>
            <person name="Neuveglise N."/>
        </authorList>
    </citation>
    <scope>NUCLEOTIDE SEQUENCE</scope>
    <source>
        <strain evidence="10">LS3</strain>
    </source>
</reference>
<evidence type="ECO:0000256" key="3">
    <source>
        <dbReference type="ARBA" id="ARBA00022448"/>
    </source>
</evidence>
<evidence type="ECO:0000256" key="2">
    <source>
        <dbReference type="ARBA" id="ARBA00010992"/>
    </source>
</evidence>
<comment type="similarity">
    <text evidence="2 7">Belongs to the major facilitator superfamily. Sugar transporter (TC 2.A.1.1) family.</text>
</comment>
<feature type="transmembrane region" description="Helical" evidence="8">
    <location>
        <begin position="177"/>
        <end position="202"/>
    </location>
</feature>
<dbReference type="InterPro" id="IPR050360">
    <property type="entry name" value="MFS_Sugar_Transporters"/>
</dbReference>
<feature type="transmembrane region" description="Helical" evidence="8">
    <location>
        <begin position="396"/>
        <end position="419"/>
    </location>
</feature>
<evidence type="ECO:0000256" key="6">
    <source>
        <dbReference type="ARBA" id="ARBA00023136"/>
    </source>
</evidence>
<keyword evidence="6 8" id="KW-0472">Membrane</keyword>
<protein>
    <submittedName>
        <fullName evidence="10">ARAD1D50710p</fullName>
    </submittedName>
</protein>
<feature type="transmembrane region" description="Helical" evidence="8">
    <location>
        <begin position="93"/>
        <end position="111"/>
    </location>
</feature>
<dbReference type="Gene3D" id="1.20.1250.20">
    <property type="entry name" value="MFS general substrate transporter like domains"/>
    <property type="match status" value="1"/>
</dbReference>
<dbReference type="EMBL" id="HG937694">
    <property type="protein sequence ID" value="CDP39117.1"/>
    <property type="molecule type" value="Genomic_DNA"/>
</dbReference>
<gene>
    <name evidence="10" type="ORF">GNLVRS02_ARAD1D50710g</name>
</gene>
<dbReference type="PRINTS" id="PR00171">
    <property type="entry name" value="SUGRTRNSPORT"/>
</dbReference>
<evidence type="ECO:0000256" key="1">
    <source>
        <dbReference type="ARBA" id="ARBA00004141"/>
    </source>
</evidence>
<feature type="transmembrane region" description="Helical" evidence="8">
    <location>
        <begin position="208"/>
        <end position="229"/>
    </location>
</feature>
<reference evidence="10" key="1">
    <citation type="submission" date="2014-02" db="EMBL/GenBank/DDBJ databases">
        <authorList>
            <person name="Genoscope - CEA"/>
        </authorList>
    </citation>
    <scope>NUCLEOTIDE SEQUENCE</scope>
    <source>
        <strain evidence="10">LS3</strain>
    </source>
</reference>
<dbReference type="InterPro" id="IPR020846">
    <property type="entry name" value="MFS_dom"/>
</dbReference>
<name>A0A060TJX5_BLAAD</name>
<dbReference type="PANTHER" id="PTHR48022">
    <property type="entry name" value="PLASTIDIC GLUCOSE TRANSPORTER 4"/>
    <property type="match status" value="1"/>
</dbReference>
<proteinExistence type="inferred from homology"/>
<evidence type="ECO:0000259" key="9">
    <source>
        <dbReference type="PROSITE" id="PS50850"/>
    </source>
</evidence>
<dbReference type="NCBIfam" id="TIGR00879">
    <property type="entry name" value="SP"/>
    <property type="match status" value="1"/>
</dbReference>
<organism evidence="10">
    <name type="scientific">Blastobotrys adeninivorans</name>
    <name type="common">Yeast</name>
    <name type="synonym">Arxula adeninivorans</name>
    <dbReference type="NCBI Taxonomy" id="409370"/>
    <lineage>
        <taxon>Eukaryota</taxon>
        <taxon>Fungi</taxon>
        <taxon>Dikarya</taxon>
        <taxon>Ascomycota</taxon>
        <taxon>Saccharomycotina</taxon>
        <taxon>Dipodascomycetes</taxon>
        <taxon>Dipodascales</taxon>
        <taxon>Trichomonascaceae</taxon>
        <taxon>Blastobotrys</taxon>
    </lineage>
</organism>
<keyword evidence="4 8" id="KW-0812">Transmembrane</keyword>
<dbReference type="InterPro" id="IPR003663">
    <property type="entry name" value="Sugar/inositol_transpt"/>
</dbReference>
<feature type="transmembrane region" description="Helical" evidence="8">
    <location>
        <begin position="460"/>
        <end position="480"/>
    </location>
</feature>
<dbReference type="Pfam" id="PF00083">
    <property type="entry name" value="Sugar_tr"/>
    <property type="match status" value="1"/>
</dbReference>
<evidence type="ECO:0000256" key="7">
    <source>
        <dbReference type="RuleBase" id="RU003346"/>
    </source>
</evidence>
<dbReference type="InterPro" id="IPR005828">
    <property type="entry name" value="MFS_sugar_transport-like"/>
</dbReference>
<dbReference type="PANTHER" id="PTHR48022:SF68">
    <property type="entry name" value="MAJOR FACILITATOR SUPERFAMILY (MFS) PROFILE DOMAIN-CONTAINING PROTEIN-RELATED"/>
    <property type="match status" value="1"/>
</dbReference>
<evidence type="ECO:0000256" key="8">
    <source>
        <dbReference type="SAM" id="Phobius"/>
    </source>
</evidence>
<dbReference type="SUPFAM" id="SSF103473">
    <property type="entry name" value="MFS general substrate transporter"/>
    <property type="match status" value="1"/>
</dbReference>
<dbReference type="GO" id="GO:0016020">
    <property type="term" value="C:membrane"/>
    <property type="evidence" value="ECO:0007669"/>
    <property type="project" value="UniProtKB-SubCell"/>
</dbReference>
<keyword evidence="3 7" id="KW-0813">Transport</keyword>
<comment type="subcellular location">
    <subcellularLocation>
        <location evidence="1">Membrane</location>
        <topology evidence="1">Multi-pass membrane protein</topology>
    </subcellularLocation>
</comment>
<dbReference type="GO" id="GO:0005351">
    <property type="term" value="F:carbohydrate:proton symporter activity"/>
    <property type="evidence" value="ECO:0007669"/>
    <property type="project" value="TreeGrafter"/>
</dbReference>